<proteinExistence type="predicted"/>
<gene>
    <name evidence="2" type="ORF">RRF57_001585</name>
</gene>
<evidence type="ECO:0000313" key="2">
    <source>
        <dbReference type="EMBL" id="KAK5625869.1"/>
    </source>
</evidence>
<comment type="caution">
    <text evidence="2">The sequence shown here is derived from an EMBL/GenBank/DDBJ whole genome shotgun (WGS) entry which is preliminary data.</text>
</comment>
<evidence type="ECO:0000313" key="3">
    <source>
        <dbReference type="Proteomes" id="UP001305414"/>
    </source>
</evidence>
<reference evidence="2 3" key="1">
    <citation type="submission" date="2023-10" db="EMBL/GenBank/DDBJ databases">
        <title>Draft genome sequence of Xylaria bambusicola isolate GMP-LS, the root and basal stem rot pathogen of sugarcane in Indonesia.</title>
        <authorList>
            <person name="Selvaraj P."/>
            <person name="Muralishankar V."/>
            <person name="Muruganantham S."/>
            <person name="Sp S."/>
            <person name="Haryani S."/>
            <person name="Lau K.J.X."/>
            <person name="Naqvi N.I."/>
        </authorList>
    </citation>
    <scope>NUCLEOTIDE SEQUENCE [LARGE SCALE GENOMIC DNA]</scope>
    <source>
        <strain evidence="2">GMP-LS</strain>
    </source>
</reference>
<evidence type="ECO:0000256" key="1">
    <source>
        <dbReference type="SAM" id="MobiDB-lite"/>
    </source>
</evidence>
<feature type="region of interest" description="Disordered" evidence="1">
    <location>
        <begin position="1"/>
        <end position="22"/>
    </location>
</feature>
<dbReference type="EMBL" id="JAWHQM010000002">
    <property type="protein sequence ID" value="KAK5625869.1"/>
    <property type="molecule type" value="Genomic_DNA"/>
</dbReference>
<accession>A0AAN7UBR0</accession>
<protein>
    <submittedName>
        <fullName evidence="2">Uncharacterized protein</fullName>
    </submittedName>
</protein>
<sequence>MSVNASARQRQSSSSIQGQSRDQNHAALIEIAGLLTERVAAARQENIDFARWVAHRDRSVADLGNNNATLFRDVAKFIEDSNAAIKSFTVRDRTPTINQPSFSTNNSVTTPKLIIWQRDLGKDEISS</sequence>
<dbReference type="AlphaFoldDB" id="A0AAN7UBR0"/>
<dbReference type="Proteomes" id="UP001305414">
    <property type="component" value="Unassembled WGS sequence"/>
</dbReference>
<keyword evidence="3" id="KW-1185">Reference proteome</keyword>
<feature type="compositionally biased region" description="Low complexity" evidence="1">
    <location>
        <begin position="1"/>
        <end position="21"/>
    </location>
</feature>
<organism evidence="2 3">
    <name type="scientific">Xylaria bambusicola</name>
    <dbReference type="NCBI Taxonomy" id="326684"/>
    <lineage>
        <taxon>Eukaryota</taxon>
        <taxon>Fungi</taxon>
        <taxon>Dikarya</taxon>
        <taxon>Ascomycota</taxon>
        <taxon>Pezizomycotina</taxon>
        <taxon>Sordariomycetes</taxon>
        <taxon>Xylariomycetidae</taxon>
        <taxon>Xylariales</taxon>
        <taxon>Xylariaceae</taxon>
        <taxon>Xylaria</taxon>
    </lineage>
</organism>
<name>A0AAN7UBR0_9PEZI</name>